<dbReference type="InterPro" id="IPR010667">
    <property type="entry name" value="Phage_T4_Gp19"/>
</dbReference>
<evidence type="ECO:0000313" key="2">
    <source>
        <dbReference type="Proteomes" id="UP000606499"/>
    </source>
</evidence>
<name>A0A923RVR0_9FIRM</name>
<accession>A0A923RVR0</accession>
<dbReference type="Pfam" id="PF06841">
    <property type="entry name" value="Phage_T4_gp19"/>
    <property type="match status" value="1"/>
</dbReference>
<dbReference type="InterPro" id="IPR011747">
    <property type="entry name" value="CHP02241"/>
</dbReference>
<dbReference type="EMBL" id="JACOPL010000006">
    <property type="protein sequence ID" value="MBC5725277.1"/>
    <property type="molecule type" value="Genomic_DNA"/>
</dbReference>
<reference evidence="1" key="1">
    <citation type="submission" date="2020-08" db="EMBL/GenBank/DDBJ databases">
        <title>Genome public.</title>
        <authorList>
            <person name="Liu C."/>
            <person name="Sun Q."/>
        </authorList>
    </citation>
    <scope>NUCLEOTIDE SEQUENCE</scope>
    <source>
        <strain evidence="1">NSJ-28</strain>
    </source>
</reference>
<dbReference type="RefSeq" id="WP_054326476.1">
    <property type="nucleotide sequence ID" value="NZ_JACOPL010000006.1"/>
</dbReference>
<organism evidence="1 2">
    <name type="scientific">Agathobaculum faecis</name>
    <dbReference type="NCBI Taxonomy" id="2763013"/>
    <lineage>
        <taxon>Bacteria</taxon>
        <taxon>Bacillati</taxon>
        <taxon>Bacillota</taxon>
        <taxon>Clostridia</taxon>
        <taxon>Eubacteriales</taxon>
        <taxon>Butyricicoccaceae</taxon>
        <taxon>Agathobaculum</taxon>
    </lineage>
</organism>
<keyword evidence="2" id="KW-1185">Reference proteome</keyword>
<dbReference type="PANTHER" id="PTHR38009:SF1">
    <property type="entry name" value="CONSERVED HYPOTHETICAL PHAGE TAIL PROTEIN"/>
    <property type="match status" value="1"/>
</dbReference>
<comment type="caution">
    <text evidence="1">The sequence shown here is derived from an EMBL/GenBank/DDBJ whole genome shotgun (WGS) entry which is preliminary data.</text>
</comment>
<gene>
    <name evidence="1" type="ORF">H8S45_07375</name>
</gene>
<dbReference type="AlphaFoldDB" id="A0A923RVR0"/>
<proteinExistence type="predicted"/>
<dbReference type="Proteomes" id="UP000606499">
    <property type="component" value="Unassembled WGS sequence"/>
</dbReference>
<dbReference type="NCBIfam" id="TIGR02241">
    <property type="entry name" value="conserved hypothetical phage tail region protein"/>
    <property type="match status" value="1"/>
</dbReference>
<protein>
    <submittedName>
        <fullName evidence="1">Phage tail protein</fullName>
    </submittedName>
</protein>
<sequence length="161" mass="17335">MGVTYQEPFKAFRFLVEVESGGVAVAAFTHFSGVKMTVDTVQARSGNDNRGVQDYIPVLTRFEPVTLTKGVVGDNDFLDWLFSAAAGPEAGPKGAGLRRTLNIVALDDKGNRGVTWSLRDALPIGYELTPMDGGRSEVLSESLTFAITGMERITHEPPQSG</sequence>
<evidence type="ECO:0000313" key="1">
    <source>
        <dbReference type="EMBL" id="MBC5725277.1"/>
    </source>
</evidence>
<dbReference type="PANTHER" id="PTHR38009">
    <property type="entry name" value="CONSERVED HYPOTHETICAL PHAGE TAIL PROTEIN"/>
    <property type="match status" value="1"/>
</dbReference>
<dbReference type="GO" id="GO:0005198">
    <property type="term" value="F:structural molecule activity"/>
    <property type="evidence" value="ECO:0007669"/>
    <property type="project" value="InterPro"/>
</dbReference>